<feature type="repeat" description="WD" evidence="3">
    <location>
        <begin position="286"/>
        <end position="322"/>
    </location>
</feature>
<dbReference type="InterPro" id="IPR001680">
    <property type="entry name" value="WD40_rpt"/>
</dbReference>
<evidence type="ECO:0000256" key="4">
    <source>
        <dbReference type="SAM" id="MobiDB-lite"/>
    </source>
</evidence>
<evidence type="ECO:0000256" key="1">
    <source>
        <dbReference type="ARBA" id="ARBA00038279"/>
    </source>
</evidence>
<dbReference type="SMART" id="SM00320">
    <property type="entry name" value="WD40"/>
    <property type="match status" value="6"/>
</dbReference>
<dbReference type="SUPFAM" id="SSF50978">
    <property type="entry name" value="WD40 repeat-like"/>
    <property type="match status" value="1"/>
</dbReference>
<evidence type="ECO:0000256" key="3">
    <source>
        <dbReference type="PROSITE-ProRule" id="PRU00221"/>
    </source>
</evidence>
<organism evidence="5 6">
    <name type="scientific">Bemisia tabaci</name>
    <name type="common">Sweetpotato whitefly</name>
    <name type="synonym">Aleurodes tabaci</name>
    <dbReference type="NCBI Taxonomy" id="7038"/>
    <lineage>
        <taxon>Eukaryota</taxon>
        <taxon>Metazoa</taxon>
        <taxon>Ecdysozoa</taxon>
        <taxon>Arthropoda</taxon>
        <taxon>Hexapoda</taxon>
        <taxon>Insecta</taxon>
        <taxon>Pterygota</taxon>
        <taxon>Neoptera</taxon>
        <taxon>Paraneoptera</taxon>
        <taxon>Hemiptera</taxon>
        <taxon>Sternorrhyncha</taxon>
        <taxon>Aleyrodoidea</taxon>
        <taxon>Aleyrodidae</taxon>
        <taxon>Aleyrodinae</taxon>
        <taxon>Bemisia</taxon>
    </lineage>
</organism>
<sequence>MSLETEDNGILENNIHQSEHNGLETNGKLSNAMDDVNISTKSPLIDNGNDENSSIKNVSEELQVNSHENSHVIYDFNNIQELVSTNEFSDSSGKNLLRGCKWSPDGTCILTNSQDNTLRLFNLPNELYSSNTVVQDLKPLQSVLRMQEGGLIYDFCWYPLMSSWEPLTCCLASTSAKSPIHLWDAYSSELRATYRIYDNADEVTSAVSLNFSPAGDQLFCGLKNMIAVFDTAIPGRDYFSLKMKDMKGIISCIAFSPVAHQIMAAGTYSKALGLFSLDDNSLMCTLNGHRGGLTHIMFSPDGTKLYSGARKDHEILCWDLRNPGSILFSLIRTVETNQRIYFDLSPDGKYVISGTTCGTVKVWDTTQPPEEVNGISIIRCASKFQAHNDCANGLSLNRHRSLLATSSGQHHVEKNLLPLLDDEEDPVSLPSQAPENSLKLWQVGSRTKSNILLS</sequence>
<gene>
    <name evidence="5" type="ORF">BEMITA_LOCUS12080</name>
</gene>
<dbReference type="PANTHER" id="PTHR13211">
    <property type="entry name" value="TELOMERASE CAJAL BODY PROTEIN 1"/>
    <property type="match status" value="1"/>
</dbReference>
<dbReference type="Proteomes" id="UP001152759">
    <property type="component" value="Chromosome 7"/>
</dbReference>
<dbReference type="EMBL" id="OU963868">
    <property type="protein sequence ID" value="CAH0393710.1"/>
    <property type="molecule type" value="Genomic_DNA"/>
</dbReference>
<feature type="repeat" description="WD" evidence="3">
    <location>
        <begin position="344"/>
        <end position="364"/>
    </location>
</feature>
<proteinExistence type="inferred from homology"/>
<dbReference type="InterPro" id="IPR051150">
    <property type="entry name" value="SWT21/TCAB1_mRNA_Telomere"/>
</dbReference>
<dbReference type="InterPro" id="IPR015943">
    <property type="entry name" value="WD40/YVTN_repeat-like_dom_sf"/>
</dbReference>
<dbReference type="GO" id="GO:0030576">
    <property type="term" value="P:Cajal body organization"/>
    <property type="evidence" value="ECO:0007669"/>
    <property type="project" value="TreeGrafter"/>
</dbReference>
<dbReference type="GO" id="GO:0015030">
    <property type="term" value="C:Cajal body"/>
    <property type="evidence" value="ECO:0007669"/>
    <property type="project" value="TreeGrafter"/>
</dbReference>
<comment type="similarity">
    <text evidence="1">Belongs to the TCAB1 family.</text>
</comment>
<dbReference type="GO" id="GO:0003723">
    <property type="term" value="F:RNA binding"/>
    <property type="evidence" value="ECO:0007669"/>
    <property type="project" value="TreeGrafter"/>
</dbReference>
<reference evidence="5" key="1">
    <citation type="submission" date="2021-12" db="EMBL/GenBank/DDBJ databases">
        <authorList>
            <person name="King R."/>
        </authorList>
    </citation>
    <scope>NUCLEOTIDE SEQUENCE</scope>
</reference>
<dbReference type="KEGG" id="btab:109043502"/>
<protein>
    <recommendedName>
        <fullName evidence="2">WD repeat-containing protein 79</fullName>
    </recommendedName>
</protein>
<dbReference type="PROSITE" id="PS50082">
    <property type="entry name" value="WD_REPEATS_2"/>
    <property type="match status" value="2"/>
</dbReference>
<keyword evidence="3" id="KW-0853">WD repeat</keyword>
<feature type="region of interest" description="Disordered" evidence="4">
    <location>
        <begin position="1"/>
        <end position="34"/>
    </location>
</feature>
<dbReference type="Pfam" id="PF00400">
    <property type="entry name" value="WD40"/>
    <property type="match status" value="3"/>
</dbReference>
<dbReference type="AlphaFoldDB" id="A0A9P0AMJ6"/>
<dbReference type="PANTHER" id="PTHR13211:SF0">
    <property type="entry name" value="TELOMERASE CAJAL BODY PROTEIN 1"/>
    <property type="match status" value="1"/>
</dbReference>
<keyword evidence="6" id="KW-1185">Reference proteome</keyword>
<name>A0A9P0AMJ6_BEMTA</name>
<accession>A0A9P0AMJ6</accession>
<evidence type="ECO:0000313" key="6">
    <source>
        <dbReference type="Proteomes" id="UP001152759"/>
    </source>
</evidence>
<evidence type="ECO:0000313" key="5">
    <source>
        <dbReference type="EMBL" id="CAH0393710.1"/>
    </source>
</evidence>
<evidence type="ECO:0000256" key="2">
    <source>
        <dbReference type="ARBA" id="ARBA00041558"/>
    </source>
</evidence>
<dbReference type="Gene3D" id="2.130.10.10">
    <property type="entry name" value="YVTN repeat-like/Quinoprotein amine dehydrogenase"/>
    <property type="match status" value="2"/>
</dbReference>
<dbReference type="InterPro" id="IPR036322">
    <property type="entry name" value="WD40_repeat_dom_sf"/>
</dbReference>